<feature type="domain" description="Thioredoxin" evidence="2">
    <location>
        <begin position="506"/>
        <end position="665"/>
    </location>
</feature>
<protein>
    <recommendedName>
        <fullName evidence="2">Thioredoxin domain-containing protein</fullName>
    </recommendedName>
</protein>
<dbReference type="InterPro" id="IPR013766">
    <property type="entry name" value="Thioredoxin_domain"/>
</dbReference>
<dbReference type="PANTHER" id="PTHR42852:SF17">
    <property type="entry name" value="THIOREDOXIN-LIKE PROTEIN HI_1115"/>
    <property type="match status" value="1"/>
</dbReference>
<feature type="signal peptide" evidence="1">
    <location>
        <begin position="1"/>
        <end position="19"/>
    </location>
</feature>
<dbReference type="GO" id="GO:0016491">
    <property type="term" value="F:oxidoreductase activity"/>
    <property type="evidence" value="ECO:0007669"/>
    <property type="project" value="InterPro"/>
</dbReference>
<gene>
    <name evidence="3" type="ORF">IW19_00705</name>
</gene>
<evidence type="ECO:0000256" key="1">
    <source>
        <dbReference type="SAM" id="SignalP"/>
    </source>
</evidence>
<evidence type="ECO:0000259" key="2">
    <source>
        <dbReference type="PROSITE" id="PS51352"/>
    </source>
</evidence>
<sequence>MKKMKWILFLFSITNAILAQEAAPVQKFSLSPEHPNPGDEITITYIASDSPLQNAKNVTGVVYTFDNFKWLANDITMQPAGDKKWQTKMKLSDHASFISCVFKSDTLVDKGEKMPHAWMFEKVPGAYIGWGLLRSKPFQDQVPNIVHDSAYIKNEVGLMWANYELKYHPESRKRIFFEGLKLKQLVTGQDEAKLIKRELRFVLADNNLDNTAQYSIQKSLALLPLEANKAFVDSVQTVLLAKYPKGVLARDQEIRKVFMESAFDKKVKLYEAFEKNFPQSSFEDVYTDTESLFYDKMFKAIAYTYIVNNKDYNYAINSVKKVSFTNLLDYHWHLVSIPFNRDSDGIEKANIETLRKYSDAIIAEMESREAYVPKMYAGKLSLKEWQAKVLDYAAREYFTRAKLLEATKAYDLEEKYLAKIKPFFGYKDASYNEVYTRMLLRKGKTVEAKEYIAAAVKENQVTPEILASLKAIYLKEGGNEVGFEAYLQSLKSESNIQDHKKKLISELINLPIEGFELESSKGGKVKLADQKGKIVVLDFWAMWCGPCKNAMPGMQMAVKKYQNDDNVKFYFVDTQEYIKDFKAQTQAFIKEKGFDFTILYDGKNPKTGKLDQVYYKYSKAFKFSGIPEKMIIDQNGKLRWMSNGYFGSPSELLDEISIIVSYLKEENK</sequence>
<dbReference type="Pfam" id="PF00578">
    <property type="entry name" value="AhpC-TSA"/>
    <property type="match status" value="1"/>
</dbReference>
<dbReference type="eggNOG" id="COG0526">
    <property type="taxonomic scope" value="Bacteria"/>
</dbReference>
<dbReference type="CDD" id="cd02966">
    <property type="entry name" value="TlpA_like_family"/>
    <property type="match status" value="1"/>
</dbReference>
<dbReference type="RefSeq" id="WP_035679988.1">
    <property type="nucleotide sequence ID" value="NZ_JPRL01000001.1"/>
</dbReference>
<dbReference type="PANTHER" id="PTHR42852">
    <property type="entry name" value="THIOL:DISULFIDE INTERCHANGE PROTEIN DSBE"/>
    <property type="match status" value="1"/>
</dbReference>
<dbReference type="STRING" id="362418.IW19_00705"/>
<dbReference type="GO" id="GO:0016209">
    <property type="term" value="F:antioxidant activity"/>
    <property type="evidence" value="ECO:0007669"/>
    <property type="project" value="InterPro"/>
</dbReference>
<accession>A0A085ZI70</accession>
<dbReference type="InterPro" id="IPR050553">
    <property type="entry name" value="Thioredoxin_ResA/DsbE_sf"/>
</dbReference>
<comment type="caution">
    <text evidence="3">The sequence shown here is derived from an EMBL/GenBank/DDBJ whole genome shotgun (WGS) entry which is preliminary data.</text>
</comment>
<organism evidence="3 4">
    <name type="scientific">Flavobacterium reichenbachii</name>
    <dbReference type="NCBI Taxonomy" id="362418"/>
    <lineage>
        <taxon>Bacteria</taxon>
        <taxon>Pseudomonadati</taxon>
        <taxon>Bacteroidota</taxon>
        <taxon>Flavobacteriia</taxon>
        <taxon>Flavobacteriales</taxon>
        <taxon>Flavobacteriaceae</taxon>
        <taxon>Flavobacterium</taxon>
    </lineage>
</organism>
<dbReference type="InterPro" id="IPR000866">
    <property type="entry name" value="AhpC/TSA"/>
</dbReference>
<dbReference type="OrthoDB" id="634996at2"/>
<dbReference type="InterPro" id="IPR036249">
    <property type="entry name" value="Thioredoxin-like_sf"/>
</dbReference>
<dbReference type="EMBL" id="JPRL01000001">
    <property type="protein sequence ID" value="KFF04134.1"/>
    <property type="molecule type" value="Genomic_DNA"/>
</dbReference>
<feature type="chain" id="PRO_5001801095" description="Thioredoxin domain-containing protein" evidence="1">
    <location>
        <begin position="20"/>
        <end position="668"/>
    </location>
</feature>
<dbReference type="Proteomes" id="UP000028715">
    <property type="component" value="Unassembled WGS sequence"/>
</dbReference>
<proteinExistence type="predicted"/>
<name>A0A085ZI70_9FLAO</name>
<keyword evidence="1" id="KW-0732">Signal</keyword>
<evidence type="ECO:0000313" key="4">
    <source>
        <dbReference type="Proteomes" id="UP000028715"/>
    </source>
</evidence>
<dbReference type="Gene3D" id="3.40.30.10">
    <property type="entry name" value="Glutaredoxin"/>
    <property type="match status" value="1"/>
</dbReference>
<evidence type="ECO:0000313" key="3">
    <source>
        <dbReference type="EMBL" id="KFF04134.1"/>
    </source>
</evidence>
<dbReference type="AlphaFoldDB" id="A0A085ZI70"/>
<dbReference type="PROSITE" id="PS51352">
    <property type="entry name" value="THIOREDOXIN_2"/>
    <property type="match status" value="1"/>
</dbReference>
<reference evidence="3 4" key="1">
    <citation type="submission" date="2014-07" db="EMBL/GenBank/DDBJ databases">
        <title>Genome of Flavobacterium reichenbachii LMG 25512.</title>
        <authorList>
            <person name="Stropko S.J."/>
            <person name="Pipes S.E."/>
            <person name="Newman J.D."/>
        </authorList>
    </citation>
    <scope>NUCLEOTIDE SEQUENCE [LARGE SCALE GENOMIC DNA]</scope>
    <source>
        <strain evidence="3 4">LMG 25512</strain>
    </source>
</reference>
<keyword evidence="4" id="KW-1185">Reference proteome</keyword>
<dbReference type="SUPFAM" id="SSF52833">
    <property type="entry name" value="Thioredoxin-like"/>
    <property type="match status" value="1"/>
</dbReference>